<dbReference type="OrthoDB" id="432299at2759"/>
<dbReference type="InterPro" id="IPR036400">
    <property type="entry name" value="Cyt_B5-like_heme/steroid_sf"/>
</dbReference>
<evidence type="ECO:0000256" key="2">
    <source>
        <dbReference type="ARBA" id="ARBA00022723"/>
    </source>
</evidence>
<evidence type="ECO:0000313" key="7">
    <source>
        <dbReference type="EMBL" id="ABO96106.1"/>
    </source>
</evidence>
<name>A4RXU1_OSTLU</name>
<dbReference type="GO" id="GO:0005737">
    <property type="term" value="C:cytoplasm"/>
    <property type="evidence" value="ECO:0007669"/>
    <property type="project" value="TreeGrafter"/>
</dbReference>
<dbReference type="AlphaFoldDB" id="A4RXU1"/>
<dbReference type="Pfam" id="PF00173">
    <property type="entry name" value="Cyt-b5"/>
    <property type="match status" value="1"/>
</dbReference>
<evidence type="ECO:0000256" key="1">
    <source>
        <dbReference type="ARBA" id="ARBA00022617"/>
    </source>
</evidence>
<dbReference type="InterPro" id="IPR051872">
    <property type="entry name" value="Cytochrome_b5/Flavoprotein_Rdt"/>
</dbReference>
<dbReference type="PANTHER" id="PTHR46237">
    <property type="entry name" value="CYTOCHROME B5 REDUCTASE 4 FAMILY MEMBER"/>
    <property type="match status" value="1"/>
</dbReference>
<dbReference type="Proteomes" id="UP000001568">
    <property type="component" value="Chromosome 5"/>
</dbReference>
<dbReference type="PANTHER" id="PTHR46237:SF1">
    <property type="entry name" value="CYTOCHROME B5 REDUCTASE 4"/>
    <property type="match status" value="1"/>
</dbReference>
<dbReference type="KEGG" id="olu:OSTLU_15510"/>
<evidence type="ECO:0000256" key="3">
    <source>
        <dbReference type="ARBA" id="ARBA00023004"/>
    </source>
</evidence>
<dbReference type="InterPro" id="IPR001199">
    <property type="entry name" value="Cyt_B5-like_heme/steroid-bd"/>
</dbReference>
<evidence type="ECO:0000256" key="4">
    <source>
        <dbReference type="RuleBase" id="RU362121"/>
    </source>
</evidence>
<organism evidence="7 8">
    <name type="scientific">Ostreococcus lucimarinus (strain CCE9901)</name>
    <dbReference type="NCBI Taxonomy" id="436017"/>
    <lineage>
        <taxon>Eukaryota</taxon>
        <taxon>Viridiplantae</taxon>
        <taxon>Chlorophyta</taxon>
        <taxon>Mamiellophyceae</taxon>
        <taxon>Mamiellales</taxon>
        <taxon>Bathycoccaceae</taxon>
        <taxon>Ostreococcus</taxon>
    </lineage>
</organism>
<keyword evidence="2 4" id="KW-0479">Metal-binding</keyword>
<dbReference type="PROSITE" id="PS50255">
    <property type="entry name" value="CYTOCHROME_B5_2"/>
    <property type="match status" value="1"/>
</dbReference>
<dbReference type="PROSITE" id="PS00191">
    <property type="entry name" value="CYTOCHROME_B5_1"/>
    <property type="match status" value="1"/>
</dbReference>
<feature type="region of interest" description="Disordered" evidence="5">
    <location>
        <begin position="1"/>
        <end position="20"/>
    </location>
</feature>
<dbReference type="Gramene" id="ABO96106">
    <property type="protein sequence ID" value="ABO96106"/>
    <property type="gene ID" value="OSTLU_15510"/>
</dbReference>
<proteinExistence type="inferred from homology"/>
<dbReference type="GO" id="GO:0046872">
    <property type="term" value="F:metal ion binding"/>
    <property type="evidence" value="ECO:0007669"/>
    <property type="project" value="UniProtKB-UniRule"/>
</dbReference>
<dbReference type="Gene3D" id="3.10.120.10">
    <property type="entry name" value="Cytochrome b5-like heme/steroid binding domain"/>
    <property type="match status" value="1"/>
</dbReference>
<dbReference type="GeneID" id="5001764"/>
<dbReference type="STRING" id="436017.A4RXU1"/>
<gene>
    <name evidence="7" type="ORF">OSTLU_15510</name>
</gene>
<dbReference type="GO" id="GO:0004128">
    <property type="term" value="F:cytochrome-b5 reductase activity, acting on NAD(P)H"/>
    <property type="evidence" value="ECO:0007669"/>
    <property type="project" value="TreeGrafter"/>
</dbReference>
<dbReference type="EMBL" id="CP000585">
    <property type="protein sequence ID" value="ABO96106.1"/>
    <property type="molecule type" value="Genomic_DNA"/>
</dbReference>
<evidence type="ECO:0000256" key="5">
    <source>
        <dbReference type="SAM" id="MobiDB-lite"/>
    </source>
</evidence>
<evidence type="ECO:0000313" key="8">
    <source>
        <dbReference type="Proteomes" id="UP000001568"/>
    </source>
</evidence>
<protein>
    <recommendedName>
        <fullName evidence="6">Cytochrome b5 heme-binding domain-containing protein</fullName>
    </recommendedName>
</protein>
<dbReference type="RefSeq" id="XP_001417813.1">
    <property type="nucleotide sequence ID" value="XM_001417776.1"/>
</dbReference>
<dbReference type="eggNOG" id="KOG0536">
    <property type="taxonomic scope" value="Eukaryota"/>
</dbReference>
<dbReference type="InterPro" id="IPR018506">
    <property type="entry name" value="Cyt_B5_heme-BS"/>
</dbReference>
<accession>A4RXU1</accession>
<keyword evidence="8" id="KW-1185">Reference proteome</keyword>
<dbReference type="OMA" id="GHSQLDW"/>
<dbReference type="HOGENOM" id="CLU_046313_2_3_1"/>
<keyword evidence="3 4" id="KW-0408">Iron</keyword>
<dbReference type="SMART" id="SM01117">
    <property type="entry name" value="Cyt-b5"/>
    <property type="match status" value="1"/>
</dbReference>
<sequence>MPDERPASAGTHAMTSAQASSRIVVRPGYSQMDWLRRTKRERVDGGDADAKPLDASRVISLEELATHATVNDCWIGLRGKVYNLTAYVEYHPGGAAVLEEAFGKDATALFDKYHKYVNGEYIMRATRVGVMPGYVGDSDSD</sequence>
<dbReference type="SUPFAM" id="SSF55856">
    <property type="entry name" value="Cytochrome b5-like heme/steroid binding domain"/>
    <property type="match status" value="1"/>
</dbReference>
<feature type="domain" description="Cytochrome b5 heme-binding" evidence="6">
    <location>
        <begin position="56"/>
        <end position="132"/>
    </location>
</feature>
<dbReference type="GO" id="GO:0020037">
    <property type="term" value="F:heme binding"/>
    <property type="evidence" value="ECO:0007669"/>
    <property type="project" value="UniProtKB-UniRule"/>
</dbReference>
<keyword evidence="1 4" id="KW-0349">Heme</keyword>
<comment type="similarity">
    <text evidence="4">Belongs to the cytochrome b5 family.</text>
</comment>
<evidence type="ECO:0000259" key="6">
    <source>
        <dbReference type="PROSITE" id="PS50255"/>
    </source>
</evidence>
<reference evidence="7 8" key="1">
    <citation type="journal article" date="2007" name="Proc. Natl. Acad. Sci. U.S.A.">
        <title>The tiny eukaryote Ostreococcus provides genomic insights into the paradox of plankton speciation.</title>
        <authorList>
            <person name="Palenik B."/>
            <person name="Grimwood J."/>
            <person name="Aerts A."/>
            <person name="Rouze P."/>
            <person name="Salamov A."/>
            <person name="Putnam N."/>
            <person name="Dupont C."/>
            <person name="Jorgensen R."/>
            <person name="Derelle E."/>
            <person name="Rombauts S."/>
            <person name="Zhou K."/>
            <person name="Otillar R."/>
            <person name="Merchant S.S."/>
            <person name="Podell S."/>
            <person name="Gaasterland T."/>
            <person name="Napoli C."/>
            <person name="Gendler K."/>
            <person name="Manuell A."/>
            <person name="Tai V."/>
            <person name="Vallon O."/>
            <person name="Piganeau G."/>
            <person name="Jancek S."/>
            <person name="Heijde M."/>
            <person name="Jabbari K."/>
            <person name="Bowler C."/>
            <person name="Lohr M."/>
            <person name="Robbens S."/>
            <person name="Werner G."/>
            <person name="Dubchak I."/>
            <person name="Pazour G.J."/>
            <person name="Ren Q."/>
            <person name="Paulsen I."/>
            <person name="Delwiche C."/>
            <person name="Schmutz J."/>
            <person name="Rokhsar D."/>
            <person name="Van de Peer Y."/>
            <person name="Moreau H."/>
            <person name="Grigoriev I.V."/>
        </authorList>
    </citation>
    <scope>NUCLEOTIDE SEQUENCE [LARGE SCALE GENOMIC DNA]</scope>
    <source>
        <strain evidence="7 8">CCE9901</strain>
    </source>
</reference>